<dbReference type="InterPro" id="IPR011330">
    <property type="entry name" value="Glyco_hydro/deAcase_b/a-brl"/>
</dbReference>
<dbReference type="Proteomes" id="UP001499841">
    <property type="component" value="Unassembled WGS sequence"/>
</dbReference>
<dbReference type="PANTHER" id="PTHR34216:SF7">
    <property type="entry name" value="POLY-BETA-1,6-N-ACETYL-D-GLUCOSAMINE N-DEACETYLASE"/>
    <property type="match status" value="1"/>
</dbReference>
<keyword evidence="4" id="KW-1185">Reference proteome</keyword>
<dbReference type="InterPro" id="IPR002509">
    <property type="entry name" value="NODB_dom"/>
</dbReference>
<dbReference type="Gene3D" id="3.20.20.370">
    <property type="entry name" value="Glycoside hydrolase/deacetylase"/>
    <property type="match status" value="1"/>
</dbReference>
<dbReference type="PANTHER" id="PTHR34216">
    <property type="match status" value="1"/>
</dbReference>
<evidence type="ECO:0000256" key="1">
    <source>
        <dbReference type="ARBA" id="ARBA00022729"/>
    </source>
</evidence>
<organism evidence="3 4">
    <name type="scientific">Georgenia daeguensis</name>
    <dbReference type="NCBI Taxonomy" id="908355"/>
    <lineage>
        <taxon>Bacteria</taxon>
        <taxon>Bacillati</taxon>
        <taxon>Actinomycetota</taxon>
        <taxon>Actinomycetes</taxon>
        <taxon>Micrococcales</taxon>
        <taxon>Bogoriellaceae</taxon>
        <taxon>Georgenia</taxon>
    </lineage>
</organism>
<dbReference type="InterPro" id="IPR051398">
    <property type="entry name" value="Polysacch_Deacetylase"/>
</dbReference>
<dbReference type="SUPFAM" id="SSF88713">
    <property type="entry name" value="Glycoside hydrolase/deacetylase"/>
    <property type="match status" value="1"/>
</dbReference>
<evidence type="ECO:0000259" key="2">
    <source>
        <dbReference type="PROSITE" id="PS51677"/>
    </source>
</evidence>
<dbReference type="EMBL" id="BAABBA010000002">
    <property type="protein sequence ID" value="GAA4286205.1"/>
    <property type="molecule type" value="Genomic_DNA"/>
</dbReference>
<accession>A0ABP8EQA5</accession>
<gene>
    <name evidence="3" type="ORF">GCM10022262_05640</name>
</gene>
<proteinExistence type="predicted"/>
<dbReference type="Pfam" id="PF01522">
    <property type="entry name" value="Polysacc_deac_1"/>
    <property type="match status" value="1"/>
</dbReference>
<feature type="domain" description="NodB homology" evidence="2">
    <location>
        <begin position="69"/>
        <end position="270"/>
    </location>
</feature>
<name>A0ABP8EQA5_9MICO</name>
<comment type="caution">
    <text evidence="3">The sequence shown here is derived from an EMBL/GenBank/DDBJ whole genome shotgun (WGS) entry which is preliminary data.</text>
</comment>
<evidence type="ECO:0000313" key="3">
    <source>
        <dbReference type="EMBL" id="GAA4286205.1"/>
    </source>
</evidence>
<keyword evidence="1" id="KW-0732">Signal</keyword>
<dbReference type="CDD" id="cd10918">
    <property type="entry name" value="CE4_NodB_like_5s_6s"/>
    <property type="match status" value="1"/>
</dbReference>
<evidence type="ECO:0000313" key="4">
    <source>
        <dbReference type="Proteomes" id="UP001499841"/>
    </source>
</evidence>
<reference evidence="4" key="1">
    <citation type="journal article" date="2019" name="Int. J. Syst. Evol. Microbiol.">
        <title>The Global Catalogue of Microorganisms (GCM) 10K type strain sequencing project: providing services to taxonomists for standard genome sequencing and annotation.</title>
        <authorList>
            <consortium name="The Broad Institute Genomics Platform"/>
            <consortium name="The Broad Institute Genome Sequencing Center for Infectious Disease"/>
            <person name="Wu L."/>
            <person name="Ma J."/>
        </authorList>
    </citation>
    <scope>NUCLEOTIDE SEQUENCE [LARGE SCALE GENOMIC DNA]</scope>
    <source>
        <strain evidence="4">JCM 17459</strain>
    </source>
</reference>
<protein>
    <recommendedName>
        <fullName evidence="2">NodB homology domain-containing protein</fullName>
    </recommendedName>
</protein>
<sequence length="270" mass="29376">MSTDGSAPPVPVLLYHGVGEDTSGPLGPYTLPLPMFRDHMSWIADQGYTTLTVRQLTELRAGRRTLPPRPLVITFDDGLADFFDHALPVLRSFGHASTMFVTTAATWSTAPRTLGGRLAMSANQIAEAAAAGVEMGGHGHEHSQLDLLPAARVRAELHRCRDRLEQIVGTAVVSFAYPHGYHRATTRRLVREAGFTSACAVRNRISHLDDDLFALARIMLTSGQGVSFLERGLGGALPRAGRGGRVRAAAWRAARLVRTRGRPEVRVERL</sequence>
<dbReference type="RefSeq" id="WP_345037426.1">
    <property type="nucleotide sequence ID" value="NZ_BAABBA010000002.1"/>
</dbReference>
<dbReference type="PROSITE" id="PS51677">
    <property type="entry name" value="NODB"/>
    <property type="match status" value="1"/>
</dbReference>